<proteinExistence type="predicted"/>
<evidence type="ECO:0000313" key="1">
    <source>
        <dbReference type="EMBL" id="KGN93121.1"/>
    </source>
</evidence>
<dbReference type="EMBL" id="JQZV01000005">
    <property type="protein sequence ID" value="KGN93121.1"/>
    <property type="molecule type" value="Genomic_DNA"/>
</dbReference>
<reference evidence="1 2" key="1">
    <citation type="submission" date="2014-08" db="EMBL/GenBank/DDBJ databases">
        <title>Porphyromonas canoris strain:OH2762 Genome sequencing.</title>
        <authorList>
            <person name="Wallis C."/>
            <person name="Deusch O."/>
            <person name="O'Flynn C."/>
            <person name="Davis I."/>
            <person name="Jospin G."/>
            <person name="Darling A.E."/>
            <person name="Coil D.A."/>
            <person name="Alexiev A."/>
            <person name="Horsfall A."/>
            <person name="Kirkwood N."/>
            <person name="Harris S."/>
            <person name="Eisen J.A."/>
        </authorList>
    </citation>
    <scope>NUCLEOTIDE SEQUENCE [LARGE SCALE GENOMIC DNA]</scope>
    <source>
        <strain evidence="2">COT-108 OH2762</strain>
    </source>
</reference>
<name>A0ABR4XMP2_9PORP</name>
<protein>
    <submittedName>
        <fullName evidence="1">Uncharacterized protein</fullName>
    </submittedName>
</protein>
<accession>A0ABR4XMP2</accession>
<organism evidence="1 2">
    <name type="scientific">Porphyromonas canoris</name>
    <dbReference type="NCBI Taxonomy" id="36875"/>
    <lineage>
        <taxon>Bacteria</taxon>
        <taxon>Pseudomonadati</taxon>
        <taxon>Bacteroidota</taxon>
        <taxon>Bacteroidia</taxon>
        <taxon>Bacteroidales</taxon>
        <taxon>Porphyromonadaceae</taxon>
        <taxon>Porphyromonas</taxon>
    </lineage>
</organism>
<sequence length="178" mass="20085">MNGGEFPTCRGLSSFYALLSLSDAWVEISFGKVFCPKDPFPKLSLSRSKLSVTLFKTSPKQIHSSRSKLGFYKSVLGCCFSNLDFRKSCLDLQICSCLTELSNRIRETFECFQLIFNKALQLHRDFCTASHLRCCFRDSSLLSDVSTLPSFFTLHLLSLNYSAKSLLAKCSFQKIKAP</sequence>
<gene>
    <name evidence="1" type="ORF">HQ43_02765</name>
</gene>
<dbReference type="Proteomes" id="UP000030101">
    <property type="component" value="Unassembled WGS sequence"/>
</dbReference>
<comment type="caution">
    <text evidence="1">The sequence shown here is derived from an EMBL/GenBank/DDBJ whole genome shotgun (WGS) entry which is preliminary data.</text>
</comment>
<evidence type="ECO:0000313" key="2">
    <source>
        <dbReference type="Proteomes" id="UP000030101"/>
    </source>
</evidence>
<keyword evidence="2" id="KW-1185">Reference proteome</keyword>